<evidence type="ECO:0000313" key="1">
    <source>
        <dbReference type="EMBL" id="KAI4836359.1"/>
    </source>
</evidence>
<evidence type="ECO:0000313" key="2">
    <source>
        <dbReference type="Proteomes" id="UP001056978"/>
    </source>
</evidence>
<sequence length="604" mass="70185">MVTDLTVLKEYGQFRLWDFLQYSPLGSLKNLHIDDMKFFLKKLNEIKNIENEQKQKKEECMMIHAPKFVDIDNIYECKNVENGCIFINMYKKENIISELKHEGIESIKRNEVAVLFLAGGLGSRLGLNKVKGLIEVTPLLNKTFFQFYFEKIKFLEEYCSLSDSLVASNNLQHAYKYCQCKIHSNAHSNKNNSNHDAIYASYNGITKCVPCLKAFFLEDKKGETKIMNSNEVKAQKKNVTIYTYIMTSNYTHDITVKYLEENNFFNLKKENIKFFKQCDNYSTDINFNILLANPNELLTVPSGNGSIFKALDKNCIIDDMIKNNIKYVQIVSIDNVLNKIADPVLVGFCSFFKCDIANKAVKKKEHESMGIFCTKEKIKKKKKKKSCDTYNNTFSVCEYTELSDYLLNNSELFQYGNMCHHIFSLDFLQHIVQNKIYEKMKLHKILRKKQFYDFTVNNKEKSAFITSNVYCYEYFIFDVFKYARKILSFEISRQDEFSPIKKKINKSNNNSDGNNSGTNDGTNIESNNGSNNDCGDDIMSAQKNLSNLHKSWLLNKNYNIIDNSENALNFCEISPLVSYDGTFFFNLPEQKNIYLPYTLNRHPT</sequence>
<reference evidence="1" key="1">
    <citation type="submission" date="2022-06" db="EMBL/GenBank/DDBJ databases">
        <title>The First Complete Genome of the Simian Malaria Parasite Plasmodium brasilianum.</title>
        <authorList>
            <person name="Bajic M."/>
            <person name="Ravishankar S."/>
        </authorList>
    </citation>
    <scope>NUCLEOTIDE SEQUENCE</scope>
    <source>
        <strain evidence="1">Bolivian I</strain>
    </source>
</reference>
<protein>
    <submittedName>
        <fullName evidence="1">UDP-N-acetylglucosamine pyrophosphorylase</fullName>
    </submittedName>
</protein>
<comment type="caution">
    <text evidence="1">The sequence shown here is derived from an EMBL/GenBank/DDBJ whole genome shotgun (WGS) entry which is preliminary data.</text>
</comment>
<name>A0ACB9Y409_PLABR</name>
<gene>
    <name evidence="1" type="ORF">MKS88_004152</name>
</gene>
<accession>A0ACB9Y409</accession>
<keyword evidence="2" id="KW-1185">Reference proteome</keyword>
<organism evidence="1 2">
    <name type="scientific">Plasmodium brasilianum</name>
    <dbReference type="NCBI Taxonomy" id="5824"/>
    <lineage>
        <taxon>Eukaryota</taxon>
        <taxon>Sar</taxon>
        <taxon>Alveolata</taxon>
        <taxon>Apicomplexa</taxon>
        <taxon>Aconoidasida</taxon>
        <taxon>Haemosporida</taxon>
        <taxon>Plasmodiidae</taxon>
        <taxon>Plasmodium</taxon>
        <taxon>Plasmodium (Plasmodium)</taxon>
    </lineage>
</organism>
<dbReference type="EMBL" id="CM043780">
    <property type="protein sequence ID" value="KAI4836359.1"/>
    <property type="molecule type" value="Genomic_DNA"/>
</dbReference>
<dbReference type="Proteomes" id="UP001056978">
    <property type="component" value="Chromosome 12"/>
</dbReference>
<proteinExistence type="predicted"/>